<feature type="binding site" evidence="5">
    <location>
        <position position="163"/>
    </location>
    <ligand>
        <name>dimethylallyl phosphate</name>
        <dbReference type="ChEBI" id="CHEBI:88052"/>
    </ligand>
</feature>
<comment type="caution">
    <text evidence="5">Lacks conserved residue(s) required for the propagation of feature annotation.</text>
</comment>
<dbReference type="HAMAP" id="MF_01984">
    <property type="entry name" value="ubiX_pad"/>
    <property type="match status" value="1"/>
</dbReference>
<dbReference type="EC" id="2.5.1.129" evidence="5"/>
<sequence>MTRIIVGISGASGIVLAQKAVRKLIAMDHDVCLVMTQAACCTTVYELDIPCRGPEVFCDLSFTAEERKAITTYHIQDFGAPIASGSYPAYGMLVVPCSMTTLAAVACGIADNLLRRACDVSLKERRPLVLVPREAPLSELHLQNMLTVARLGGVIVPPVPAWYMKPKTLSDAEDFIVGKALEALKLDNVDYPRWKSG</sequence>
<dbReference type="Gene3D" id="3.40.50.1950">
    <property type="entry name" value="Flavin prenyltransferase-like"/>
    <property type="match status" value="1"/>
</dbReference>
<proteinExistence type="inferred from homology"/>
<dbReference type="Proteomes" id="UP000722121">
    <property type="component" value="Unassembled WGS sequence"/>
</dbReference>
<evidence type="ECO:0000256" key="2">
    <source>
        <dbReference type="ARBA" id="ARBA00022630"/>
    </source>
</evidence>
<comment type="function">
    <text evidence="5">Flavin prenyltransferase that catalyzes the synthesis of the prenylated FMN cofactor (prenyl-FMN) for 4-hydroxy-3-polyprenylbenzoic acid decarboxylase UbiD. The prenyltransferase is metal-independent and links a dimethylallyl moiety from dimethylallyl monophosphate (DMAP) to the flavin N5 and C6 atoms of FMN.</text>
</comment>
<gene>
    <name evidence="5" type="primary">ubiX</name>
    <name evidence="7" type="ORF">JYU14_00015</name>
</gene>
<dbReference type="InterPro" id="IPR004507">
    <property type="entry name" value="UbiX-like"/>
</dbReference>
<evidence type="ECO:0000256" key="3">
    <source>
        <dbReference type="ARBA" id="ARBA00022643"/>
    </source>
</evidence>
<comment type="catalytic activity">
    <reaction evidence="5">
        <text>dimethylallyl phosphate + FMNH2 = prenylated FMNH2 + phosphate</text>
        <dbReference type="Rhea" id="RHEA:37743"/>
        <dbReference type="ChEBI" id="CHEBI:43474"/>
        <dbReference type="ChEBI" id="CHEBI:57618"/>
        <dbReference type="ChEBI" id="CHEBI:87467"/>
        <dbReference type="ChEBI" id="CHEBI:88052"/>
        <dbReference type="EC" id="2.5.1.129"/>
    </reaction>
</comment>
<evidence type="ECO:0000313" key="7">
    <source>
        <dbReference type="EMBL" id="MBN4066459.1"/>
    </source>
</evidence>
<dbReference type="SUPFAM" id="SSF52507">
    <property type="entry name" value="Homo-oligomeric flavin-containing Cys decarboxylases, HFCD"/>
    <property type="match status" value="1"/>
</dbReference>
<dbReference type="EMBL" id="JAFITR010000001">
    <property type="protein sequence ID" value="MBN4066459.1"/>
    <property type="molecule type" value="Genomic_DNA"/>
</dbReference>
<dbReference type="NCBIfam" id="TIGR00421">
    <property type="entry name" value="ubiX_pad"/>
    <property type="match status" value="1"/>
</dbReference>
<feature type="binding site" evidence="5">
    <location>
        <position position="133"/>
    </location>
    <ligand>
        <name>FMN</name>
        <dbReference type="ChEBI" id="CHEBI:58210"/>
    </ligand>
</feature>
<evidence type="ECO:0000313" key="8">
    <source>
        <dbReference type="Proteomes" id="UP000722121"/>
    </source>
</evidence>
<evidence type="ECO:0000256" key="1">
    <source>
        <dbReference type="ARBA" id="ARBA00022602"/>
    </source>
</evidence>
<keyword evidence="3 5" id="KW-0288">FMN</keyword>
<keyword evidence="1 5" id="KW-0637">Prenyltransferase</keyword>
<name>A0ABS3AQU2_9BACT</name>
<evidence type="ECO:0000259" key="6">
    <source>
        <dbReference type="Pfam" id="PF02441"/>
    </source>
</evidence>
<comment type="similarity">
    <text evidence="5">Belongs to the UbiX/PAD1 family.</text>
</comment>
<reference evidence="7 8" key="1">
    <citation type="submission" date="2021-02" db="EMBL/GenBank/DDBJ databases">
        <title>Activity-based single-cell genomes from oceanic crustal fluid captures similar information to metagenomic and metatranscriptomic surveys with orders of magnitude less sampling.</title>
        <authorList>
            <person name="D'Angelo T.S."/>
            <person name="Orcutt B.N."/>
        </authorList>
    </citation>
    <scope>NUCLEOTIDE SEQUENCE [LARGE SCALE GENOMIC DNA]</scope>
    <source>
        <strain evidence="7">AH-315-G07</strain>
    </source>
</reference>
<feature type="binding site" evidence="5">
    <location>
        <begin position="98"/>
        <end position="101"/>
    </location>
    <ligand>
        <name>FMN</name>
        <dbReference type="ChEBI" id="CHEBI:58210"/>
    </ligand>
</feature>
<feature type="domain" description="Flavoprotein" evidence="6">
    <location>
        <begin position="3"/>
        <end position="183"/>
    </location>
</feature>
<organism evidence="7 8">
    <name type="scientific">Simkania negevensis</name>
    <dbReference type="NCBI Taxonomy" id="83561"/>
    <lineage>
        <taxon>Bacteria</taxon>
        <taxon>Pseudomonadati</taxon>
        <taxon>Chlamydiota</taxon>
        <taxon>Chlamydiia</taxon>
        <taxon>Parachlamydiales</taxon>
        <taxon>Simkaniaceae</taxon>
        <taxon>Simkania</taxon>
    </lineage>
</organism>
<keyword evidence="4 5" id="KW-0808">Transferase</keyword>
<dbReference type="InterPro" id="IPR003382">
    <property type="entry name" value="Flavoprotein"/>
</dbReference>
<evidence type="ECO:0000256" key="4">
    <source>
        <dbReference type="ARBA" id="ARBA00022679"/>
    </source>
</evidence>
<keyword evidence="2 5" id="KW-0285">Flavoprotein</keyword>
<feature type="binding site" evidence="5">
    <location>
        <position position="179"/>
    </location>
    <ligand>
        <name>dimethylallyl phosphate</name>
        <dbReference type="ChEBI" id="CHEBI:88052"/>
    </ligand>
</feature>
<feature type="binding site" evidence="5">
    <location>
        <begin position="10"/>
        <end position="12"/>
    </location>
    <ligand>
        <name>FMN</name>
        <dbReference type="ChEBI" id="CHEBI:58210"/>
    </ligand>
</feature>
<feature type="binding site" evidence="5">
    <location>
        <position position="36"/>
    </location>
    <ligand>
        <name>FMN</name>
        <dbReference type="ChEBI" id="CHEBI:58210"/>
    </ligand>
</feature>
<keyword evidence="8" id="KW-1185">Reference proteome</keyword>
<dbReference type="NCBIfam" id="NF004685">
    <property type="entry name" value="PRK06029.1"/>
    <property type="match status" value="1"/>
</dbReference>
<evidence type="ECO:0000256" key="5">
    <source>
        <dbReference type="HAMAP-Rule" id="MF_01984"/>
    </source>
</evidence>
<protein>
    <recommendedName>
        <fullName evidence="5">Flavin prenyltransferase UbiX</fullName>
        <ecNumber evidence="5">2.5.1.129</ecNumber>
    </recommendedName>
</protein>
<accession>A0ABS3AQU2</accession>
<comment type="caution">
    <text evidence="7">The sequence shown here is derived from an EMBL/GenBank/DDBJ whole genome shotgun (WGS) entry which is preliminary data.</text>
</comment>
<dbReference type="InterPro" id="IPR036551">
    <property type="entry name" value="Flavin_trans-like"/>
</dbReference>
<dbReference type="Pfam" id="PF02441">
    <property type="entry name" value="Flavoprotein"/>
    <property type="match status" value="1"/>
</dbReference>